<dbReference type="AlphaFoldDB" id="A0A1G7UGB8"/>
<evidence type="ECO:0008006" key="3">
    <source>
        <dbReference type="Google" id="ProtNLM"/>
    </source>
</evidence>
<dbReference type="STRING" id="1082479.SAMN05216241_11421"/>
<dbReference type="EMBL" id="FNCE01000014">
    <property type="protein sequence ID" value="SDG46321.1"/>
    <property type="molecule type" value="Genomic_DNA"/>
</dbReference>
<protein>
    <recommendedName>
        <fullName evidence="3">DNA repair photolyase</fullName>
    </recommendedName>
</protein>
<gene>
    <name evidence="1" type="ORF">SAMN05216241_11421</name>
</gene>
<reference evidence="1 2" key="1">
    <citation type="submission" date="2016-10" db="EMBL/GenBank/DDBJ databases">
        <authorList>
            <person name="de Groot N.N."/>
        </authorList>
    </citation>
    <scope>NUCLEOTIDE SEQUENCE [LARGE SCALE GENOMIC DNA]</scope>
    <source>
        <strain evidence="1 2">DSM 25584</strain>
    </source>
</reference>
<name>A0A1G7UGB8_9PROT</name>
<accession>A0A1G7UGB8</accession>
<dbReference type="OrthoDB" id="9771212at2"/>
<dbReference type="Proteomes" id="UP000199415">
    <property type="component" value="Unassembled WGS sequence"/>
</dbReference>
<keyword evidence="2" id="KW-1185">Reference proteome</keyword>
<evidence type="ECO:0000313" key="1">
    <source>
        <dbReference type="EMBL" id="SDG46321.1"/>
    </source>
</evidence>
<sequence>MIVSASHRTDIPAFYPTWFRRRLDAGWCKGVNAFSGKAYTVDLSPEGCDGFVFWTKNAGPFMDALAAVHARGFPFVVQYTITAYPRALETSVIDAERSIARMHEIAERFGPATLVWRYDPVLFSDLTPPQWHRDTVAWLAERLEGVSDEAVFSVAQLYRKTLRNTNAAAERHGFTWWDPPAEDKTALLDELARTVQRHGFAPRLCAQPELRPDPLFSPLEPARCIDADRLACVAGHDIGRQKAKGARKGCECHQARDIGAYDTCPHGCCYCYAVQHPRVAKQRYRAHDPDSEFLVPPAR</sequence>
<organism evidence="1 2">
    <name type="scientific">Limimonas halophila</name>
    <dbReference type="NCBI Taxonomy" id="1082479"/>
    <lineage>
        <taxon>Bacteria</taxon>
        <taxon>Pseudomonadati</taxon>
        <taxon>Pseudomonadota</taxon>
        <taxon>Alphaproteobacteria</taxon>
        <taxon>Rhodospirillales</taxon>
        <taxon>Rhodovibrionaceae</taxon>
        <taxon>Limimonas</taxon>
    </lineage>
</organism>
<proteinExistence type="predicted"/>
<evidence type="ECO:0000313" key="2">
    <source>
        <dbReference type="Proteomes" id="UP000199415"/>
    </source>
</evidence>
<dbReference type="RefSeq" id="WP_090021779.1">
    <property type="nucleotide sequence ID" value="NZ_FNCE01000014.1"/>
</dbReference>
<dbReference type="InterPro" id="IPR014998">
    <property type="entry name" value="DUF1848"/>
</dbReference>
<dbReference type="Pfam" id="PF08902">
    <property type="entry name" value="DUF1848"/>
    <property type="match status" value="1"/>
</dbReference>